<evidence type="ECO:0000313" key="4">
    <source>
        <dbReference type="Proteomes" id="UP000305471"/>
    </source>
</evidence>
<dbReference type="PROSITE" id="PS50930">
    <property type="entry name" value="HTH_LYTTR"/>
    <property type="match status" value="1"/>
</dbReference>
<dbReference type="RefSeq" id="WP_136780620.1">
    <property type="nucleotide sequence ID" value="NZ_SWCO01000001.1"/>
</dbReference>
<keyword evidence="4" id="KW-1185">Reference proteome</keyword>
<dbReference type="EMBL" id="SWCO01000001">
    <property type="protein sequence ID" value="TKB04799.1"/>
    <property type="molecule type" value="Genomic_DNA"/>
</dbReference>
<dbReference type="Proteomes" id="UP000305471">
    <property type="component" value="Unassembled WGS sequence"/>
</dbReference>
<dbReference type="OrthoDB" id="6328817at2"/>
<accession>A0A4U0ZN45</accession>
<name>A0A4U0ZN45_9ALTE</name>
<keyword evidence="1" id="KW-0902">Two-component regulatory system</keyword>
<dbReference type="GO" id="GO:0000156">
    <property type="term" value="F:phosphorelay response regulator activity"/>
    <property type="evidence" value="ECO:0007669"/>
    <property type="project" value="InterPro"/>
</dbReference>
<dbReference type="AlphaFoldDB" id="A0A4U0ZN45"/>
<dbReference type="InterPro" id="IPR046947">
    <property type="entry name" value="LytR-like"/>
</dbReference>
<dbReference type="Pfam" id="PF04397">
    <property type="entry name" value="LytTR"/>
    <property type="match status" value="1"/>
</dbReference>
<proteinExistence type="predicted"/>
<evidence type="ECO:0000313" key="3">
    <source>
        <dbReference type="EMBL" id="TKB04799.1"/>
    </source>
</evidence>
<reference evidence="3 4" key="1">
    <citation type="submission" date="2019-04" db="EMBL/GenBank/DDBJ databases">
        <title>Alteromonas portus sp. nov., an alginate lyase-excreting marine bacterium.</title>
        <authorList>
            <person name="Huang H."/>
            <person name="Mo K."/>
            <person name="Bao S."/>
        </authorList>
    </citation>
    <scope>NUCLEOTIDE SEQUENCE [LARGE SCALE GENOMIC DNA]</scope>
    <source>
        <strain evidence="3 4">HB161718</strain>
    </source>
</reference>
<sequence length="255" mass="29266">MISLVFLHSASKQESLCKILKQLNVFSHVFGAESVGHCLALAEKYPQAIGFYSVSKSCRNLASKYWMAVGNKDEEALLAFSYNASGFITPPFKEEQLIRVIGYVKSQFDCFERDFQFNTMVEGLCKQYGVSKPALLATLRQQLSKATKPNMVGIRTENGWCCLNPADIKWIEAAGDYMCVYTLSESYVVRTTLCELLRRLGEQHFKRCNRSVAVNAKYVTHLEQRLNQQRVVIQGGESFKITHKYYYQFWQVEQR</sequence>
<dbReference type="Gene3D" id="2.40.50.1020">
    <property type="entry name" value="LytTr DNA-binding domain"/>
    <property type="match status" value="1"/>
</dbReference>
<dbReference type="PANTHER" id="PTHR37299">
    <property type="entry name" value="TRANSCRIPTIONAL REGULATOR-RELATED"/>
    <property type="match status" value="1"/>
</dbReference>
<organism evidence="3 4">
    <name type="scientific">Alteromonas portus</name>
    <dbReference type="NCBI Taxonomy" id="2565549"/>
    <lineage>
        <taxon>Bacteria</taxon>
        <taxon>Pseudomonadati</taxon>
        <taxon>Pseudomonadota</taxon>
        <taxon>Gammaproteobacteria</taxon>
        <taxon>Alteromonadales</taxon>
        <taxon>Alteromonadaceae</taxon>
        <taxon>Alteromonas/Salinimonas group</taxon>
        <taxon>Alteromonas</taxon>
    </lineage>
</organism>
<feature type="domain" description="HTH LytTR-type" evidence="2">
    <location>
        <begin position="152"/>
        <end position="224"/>
    </location>
</feature>
<dbReference type="GO" id="GO:0003677">
    <property type="term" value="F:DNA binding"/>
    <property type="evidence" value="ECO:0007669"/>
    <property type="project" value="InterPro"/>
</dbReference>
<gene>
    <name evidence="3" type="ORF">E5672_01530</name>
</gene>
<dbReference type="SMART" id="SM00850">
    <property type="entry name" value="LytTR"/>
    <property type="match status" value="1"/>
</dbReference>
<protein>
    <submittedName>
        <fullName evidence="3">LytTR family transcriptional regulator</fullName>
    </submittedName>
</protein>
<evidence type="ECO:0000256" key="1">
    <source>
        <dbReference type="ARBA" id="ARBA00023012"/>
    </source>
</evidence>
<dbReference type="InterPro" id="IPR007492">
    <property type="entry name" value="LytTR_DNA-bd_dom"/>
</dbReference>
<evidence type="ECO:0000259" key="2">
    <source>
        <dbReference type="PROSITE" id="PS50930"/>
    </source>
</evidence>
<dbReference type="PANTHER" id="PTHR37299:SF1">
    <property type="entry name" value="STAGE 0 SPORULATION PROTEIN A HOMOLOG"/>
    <property type="match status" value="1"/>
</dbReference>
<comment type="caution">
    <text evidence="3">The sequence shown here is derived from an EMBL/GenBank/DDBJ whole genome shotgun (WGS) entry which is preliminary data.</text>
</comment>